<organism evidence="1">
    <name type="scientific">Candidatus Kentrum sp. LFY</name>
    <dbReference type="NCBI Taxonomy" id="2126342"/>
    <lineage>
        <taxon>Bacteria</taxon>
        <taxon>Pseudomonadati</taxon>
        <taxon>Pseudomonadota</taxon>
        <taxon>Gammaproteobacteria</taxon>
        <taxon>Candidatus Kentrum</taxon>
    </lineage>
</organism>
<gene>
    <name evidence="1" type="ORF">BECKLFY1418C_GA0070996_108010</name>
</gene>
<protein>
    <submittedName>
        <fullName evidence="1">Uncharacterized protein</fullName>
    </submittedName>
</protein>
<proteinExistence type="predicted"/>
<accession>A0A450WV88</accession>
<name>A0A450WV88_9GAMM</name>
<dbReference type="PROSITE" id="PS51257">
    <property type="entry name" value="PROKAR_LIPOPROTEIN"/>
    <property type="match status" value="1"/>
</dbReference>
<sequence>MRYIFVILVGLLLISCTIKEATKAPELNTIIGSSVAIGVIPHHEYPDRKYHDISATALYDFILRTLKENDFKLERSDRSTGLIRAKLEKGAVRKFNFDWKKKYRAHYEIKTELENEEIVFVYSYLWVEKKTPLGVPKPTKDEYCEQIRDAILLRIDQYVQNNGGKL</sequence>
<evidence type="ECO:0000313" key="1">
    <source>
        <dbReference type="EMBL" id="VFK20878.1"/>
    </source>
</evidence>
<dbReference type="EMBL" id="CAADFN010000080">
    <property type="protein sequence ID" value="VFK20878.1"/>
    <property type="molecule type" value="Genomic_DNA"/>
</dbReference>
<dbReference type="AlphaFoldDB" id="A0A450WV88"/>
<reference evidence="1" key="1">
    <citation type="submission" date="2019-02" db="EMBL/GenBank/DDBJ databases">
        <authorList>
            <person name="Gruber-Vodicka R. H."/>
            <person name="Seah K. B. B."/>
        </authorList>
    </citation>
    <scope>NUCLEOTIDE SEQUENCE</scope>
    <source>
        <strain evidence="1">BECK_BY7</strain>
    </source>
</reference>